<gene>
    <name evidence="1" type="ORF">VL20_4631</name>
</gene>
<dbReference type="EMBL" id="CP011339">
    <property type="protein sequence ID" value="AKV69532.1"/>
    <property type="molecule type" value="Genomic_DNA"/>
</dbReference>
<sequence length="53" mass="5870">MGYGLFFIDQKSVISIQYSVVSIQKTAFSPCSPAMARLSIAERRTRSSLPTDN</sequence>
<reference evidence="1 2" key="1">
    <citation type="journal article" date="2016" name="Stand. Genomic Sci.">
        <title>Complete genome sequence and genomic characterization of Microcystis panniformis FACHB 1757 by third-generation sequencing.</title>
        <authorList>
            <person name="Zhang J.Y."/>
            <person name="Guan R."/>
            <person name="Zhang H.J."/>
            <person name="Li H."/>
            <person name="Xiao P."/>
            <person name="Yu G.L."/>
            <person name="Du L."/>
            <person name="Cao D.M."/>
            <person name="Zhu B.C."/>
            <person name="Li R.H."/>
            <person name="Lu Z.H."/>
        </authorList>
    </citation>
    <scope>NUCLEOTIDE SEQUENCE [LARGE SCALE GENOMIC DNA]</scope>
    <source>
        <strain evidence="1 2">FACHB-1757</strain>
    </source>
</reference>
<name>A0A0K1S5W4_9CHRO</name>
<dbReference type="KEGG" id="mpk:VL20_4631"/>
<evidence type="ECO:0000313" key="2">
    <source>
        <dbReference type="Proteomes" id="UP000068167"/>
    </source>
</evidence>
<keyword evidence="2" id="KW-1185">Reference proteome</keyword>
<proteinExistence type="predicted"/>
<organism evidence="1 2">
    <name type="scientific">Microcystis panniformis FACHB-1757</name>
    <dbReference type="NCBI Taxonomy" id="1638788"/>
    <lineage>
        <taxon>Bacteria</taxon>
        <taxon>Bacillati</taxon>
        <taxon>Cyanobacteriota</taxon>
        <taxon>Cyanophyceae</taxon>
        <taxon>Oscillatoriophycideae</taxon>
        <taxon>Chroococcales</taxon>
        <taxon>Microcystaceae</taxon>
        <taxon>Microcystis</taxon>
    </lineage>
</organism>
<dbReference type="PATRIC" id="fig|1638788.3.peg.4670"/>
<accession>A0A0K1S5W4</accession>
<protein>
    <submittedName>
        <fullName evidence="1">Uncharacterized protein</fullName>
    </submittedName>
</protein>
<dbReference type="AlphaFoldDB" id="A0A0K1S5W4"/>
<evidence type="ECO:0000313" key="1">
    <source>
        <dbReference type="EMBL" id="AKV69532.1"/>
    </source>
</evidence>
<dbReference type="Proteomes" id="UP000068167">
    <property type="component" value="Chromosome"/>
</dbReference>